<feature type="compositionally biased region" description="Polar residues" evidence="2">
    <location>
        <begin position="133"/>
        <end position="143"/>
    </location>
</feature>
<evidence type="ECO:0000313" key="3">
    <source>
        <dbReference type="EMBL" id="THG09801.1"/>
    </source>
</evidence>
<feature type="compositionally biased region" description="Polar residues" evidence="2">
    <location>
        <begin position="312"/>
        <end position="322"/>
    </location>
</feature>
<feature type="region of interest" description="Disordered" evidence="2">
    <location>
        <begin position="1"/>
        <end position="94"/>
    </location>
</feature>
<gene>
    <name evidence="3" type="ORF">TEA_010577</name>
</gene>
<feature type="compositionally biased region" description="Polar residues" evidence="2">
    <location>
        <begin position="218"/>
        <end position="227"/>
    </location>
</feature>
<feature type="region of interest" description="Disordered" evidence="2">
    <location>
        <begin position="297"/>
        <end position="333"/>
    </location>
</feature>
<dbReference type="Proteomes" id="UP000306102">
    <property type="component" value="Unassembled WGS sequence"/>
</dbReference>
<proteinExistence type="inferred from homology"/>
<evidence type="ECO:0000313" key="4">
    <source>
        <dbReference type="Proteomes" id="UP000306102"/>
    </source>
</evidence>
<evidence type="ECO:0008006" key="5">
    <source>
        <dbReference type="Google" id="ProtNLM"/>
    </source>
</evidence>
<dbReference type="AlphaFoldDB" id="A0A4S4E1T9"/>
<feature type="compositionally biased region" description="Polar residues" evidence="2">
    <location>
        <begin position="39"/>
        <end position="48"/>
    </location>
</feature>
<dbReference type="STRING" id="542762.A0A4S4E1T9"/>
<organism evidence="3 4">
    <name type="scientific">Camellia sinensis var. sinensis</name>
    <name type="common">China tea</name>
    <dbReference type="NCBI Taxonomy" id="542762"/>
    <lineage>
        <taxon>Eukaryota</taxon>
        <taxon>Viridiplantae</taxon>
        <taxon>Streptophyta</taxon>
        <taxon>Embryophyta</taxon>
        <taxon>Tracheophyta</taxon>
        <taxon>Spermatophyta</taxon>
        <taxon>Magnoliopsida</taxon>
        <taxon>eudicotyledons</taxon>
        <taxon>Gunneridae</taxon>
        <taxon>Pentapetalae</taxon>
        <taxon>asterids</taxon>
        <taxon>Ericales</taxon>
        <taxon>Theaceae</taxon>
        <taxon>Camellia</taxon>
    </lineage>
</organism>
<sequence length="566" mass="63292">MQKNKHHQPAGMPLPPSPCLSRSRSEHPATSPPPPQSLEIHTNRSNSGRSTSVQRSKSTTKSRTKNKVEENNLNPSMTSPRIPKKLKDQHSIDDHASVKFLQRTNNVNDQVAVAKRVRSTMPGSPSAWALSPGRSSPCSSPVLQKSPGGGGRGGGMSGVSKYFRQKKKVAMISKPNYKKMQKNKHHQPAGMPLPPSPCLSRSRSEHPATSPPPPQSLEIHTNRSNSGRSTSVQRSKSTTKSRTKNKVEENNLNPSMTSPRIPKKLKDQHSIDDHASVKFLQRTNNVNDQVAVAKRVRSTMPGSPSAWALSPGRSSPCSSPVLQKSPGGGGRGGGMSGVLKYFRQKKKVAMVQEEEFHRFRILHNRLLQWRFVNARAQASRAAMKAVAEKKLFYVWLRIFILRKSIMEKRIQTHNLKHGIKLYEIINPQISLLNEWARLETKNSEAVGRIIRKLSAISIRLPLVHEAKADVSSVHDAMNSAMGVMQSIEAMATQFLPQVEKICFLITELIIMEKQQNEHMEQLHKWMSLVLSLEAKERSLRVHLLQEAHESKESQMSQLVMDLVESK</sequence>
<protein>
    <recommendedName>
        <fullName evidence="5">QWRF motif-containing protein 7</fullName>
    </recommendedName>
</protein>
<accession>A0A4S4E1T9</accession>
<feature type="compositionally biased region" description="Basic residues" evidence="2">
    <location>
        <begin position="178"/>
        <end position="187"/>
    </location>
</feature>
<feature type="compositionally biased region" description="Gly residues" evidence="2">
    <location>
        <begin position="147"/>
        <end position="157"/>
    </location>
</feature>
<dbReference type="GO" id="GO:0005737">
    <property type="term" value="C:cytoplasm"/>
    <property type="evidence" value="ECO:0007669"/>
    <property type="project" value="TreeGrafter"/>
</dbReference>
<evidence type="ECO:0000256" key="1">
    <source>
        <dbReference type="ARBA" id="ARBA00010016"/>
    </source>
</evidence>
<keyword evidence="4" id="KW-1185">Reference proteome</keyword>
<dbReference type="GO" id="GO:0005880">
    <property type="term" value="C:nuclear microtubule"/>
    <property type="evidence" value="ECO:0007669"/>
    <property type="project" value="TreeGrafter"/>
</dbReference>
<comment type="caution">
    <text evidence="3">The sequence shown here is derived from an EMBL/GenBank/DDBJ whole genome shotgun (WGS) entry which is preliminary data.</text>
</comment>
<dbReference type="Pfam" id="PF04484">
    <property type="entry name" value="QWRF"/>
    <property type="match status" value="1"/>
</dbReference>
<dbReference type="InterPro" id="IPR007573">
    <property type="entry name" value="QWRF"/>
</dbReference>
<dbReference type="PANTHER" id="PTHR31807">
    <property type="entry name" value="AUGMIN FAMILY MEMBER"/>
    <property type="match status" value="1"/>
</dbReference>
<feature type="compositionally biased region" description="Basic and acidic residues" evidence="2">
    <location>
        <begin position="85"/>
        <end position="94"/>
    </location>
</feature>
<evidence type="ECO:0000256" key="2">
    <source>
        <dbReference type="SAM" id="MobiDB-lite"/>
    </source>
</evidence>
<feature type="region of interest" description="Disordered" evidence="2">
    <location>
        <begin position="178"/>
        <end position="263"/>
    </location>
</feature>
<dbReference type="EMBL" id="SDRB02008225">
    <property type="protein sequence ID" value="THG09801.1"/>
    <property type="molecule type" value="Genomic_DNA"/>
</dbReference>
<name>A0A4S4E1T9_CAMSN</name>
<dbReference type="GO" id="GO:0051225">
    <property type="term" value="P:spindle assembly"/>
    <property type="evidence" value="ECO:0007669"/>
    <property type="project" value="TreeGrafter"/>
</dbReference>
<reference evidence="3 4" key="1">
    <citation type="journal article" date="2018" name="Proc. Natl. Acad. Sci. U.S.A.">
        <title>Draft genome sequence of Camellia sinensis var. sinensis provides insights into the evolution of the tea genome and tea quality.</title>
        <authorList>
            <person name="Wei C."/>
            <person name="Yang H."/>
            <person name="Wang S."/>
            <person name="Zhao J."/>
            <person name="Liu C."/>
            <person name="Gao L."/>
            <person name="Xia E."/>
            <person name="Lu Y."/>
            <person name="Tai Y."/>
            <person name="She G."/>
            <person name="Sun J."/>
            <person name="Cao H."/>
            <person name="Tong W."/>
            <person name="Gao Q."/>
            <person name="Li Y."/>
            <person name="Deng W."/>
            <person name="Jiang X."/>
            <person name="Wang W."/>
            <person name="Chen Q."/>
            <person name="Zhang S."/>
            <person name="Li H."/>
            <person name="Wu J."/>
            <person name="Wang P."/>
            <person name="Li P."/>
            <person name="Shi C."/>
            <person name="Zheng F."/>
            <person name="Jian J."/>
            <person name="Huang B."/>
            <person name="Shan D."/>
            <person name="Shi M."/>
            <person name="Fang C."/>
            <person name="Yue Y."/>
            <person name="Li F."/>
            <person name="Li D."/>
            <person name="Wei S."/>
            <person name="Han B."/>
            <person name="Jiang C."/>
            <person name="Yin Y."/>
            <person name="Xia T."/>
            <person name="Zhang Z."/>
            <person name="Bennetzen J.L."/>
            <person name="Zhao S."/>
            <person name="Wan X."/>
        </authorList>
    </citation>
    <scope>NUCLEOTIDE SEQUENCE [LARGE SCALE GENOMIC DNA]</scope>
    <source>
        <strain evidence="4">cv. Shuchazao</strain>
        <tissue evidence="3">Leaf</tissue>
    </source>
</reference>
<dbReference type="PANTHER" id="PTHR31807:SF27">
    <property type="entry name" value="QWRF MOTIF-CONTAINING PROTEIN 7"/>
    <property type="match status" value="1"/>
</dbReference>
<comment type="similarity">
    <text evidence="1">Belongs to the QWRF family.</text>
</comment>
<feature type="region of interest" description="Disordered" evidence="2">
    <location>
        <begin position="117"/>
        <end position="166"/>
    </location>
</feature>
<dbReference type="GO" id="GO:0008017">
    <property type="term" value="F:microtubule binding"/>
    <property type="evidence" value="ECO:0007669"/>
    <property type="project" value="TreeGrafter"/>
</dbReference>